<feature type="region of interest" description="Disordered" evidence="1">
    <location>
        <begin position="891"/>
        <end position="927"/>
    </location>
</feature>
<feature type="compositionally biased region" description="Basic residues" evidence="1">
    <location>
        <begin position="902"/>
        <end position="912"/>
    </location>
</feature>
<feature type="region of interest" description="Disordered" evidence="1">
    <location>
        <begin position="818"/>
        <end position="857"/>
    </location>
</feature>
<evidence type="ECO:0008006" key="3">
    <source>
        <dbReference type="Google" id="ProtNLM"/>
    </source>
</evidence>
<feature type="region of interest" description="Disordered" evidence="1">
    <location>
        <begin position="588"/>
        <end position="616"/>
    </location>
</feature>
<feature type="compositionally biased region" description="Polar residues" evidence="1">
    <location>
        <begin position="523"/>
        <end position="537"/>
    </location>
</feature>
<gene>
    <name evidence="2" type="ORF">Cvel_15748</name>
</gene>
<feature type="compositionally biased region" description="Polar residues" evidence="1">
    <location>
        <begin position="126"/>
        <end position="142"/>
    </location>
</feature>
<feature type="compositionally biased region" description="Low complexity" evidence="1">
    <location>
        <begin position="604"/>
        <end position="615"/>
    </location>
</feature>
<organism evidence="2">
    <name type="scientific">Chromera velia CCMP2878</name>
    <dbReference type="NCBI Taxonomy" id="1169474"/>
    <lineage>
        <taxon>Eukaryota</taxon>
        <taxon>Sar</taxon>
        <taxon>Alveolata</taxon>
        <taxon>Colpodellida</taxon>
        <taxon>Chromeraceae</taxon>
        <taxon>Chromera</taxon>
    </lineage>
</organism>
<feature type="compositionally biased region" description="Low complexity" evidence="1">
    <location>
        <begin position="329"/>
        <end position="342"/>
    </location>
</feature>
<protein>
    <recommendedName>
        <fullName evidence="3">PH domain-containing protein</fullName>
    </recommendedName>
</protein>
<feature type="compositionally biased region" description="Pro residues" evidence="1">
    <location>
        <begin position="343"/>
        <end position="355"/>
    </location>
</feature>
<feature type="compositionally biased region" description="Low complexity" evidence="1">
    <location>
        <begin position="1310"/>
        <end position="1322"/>
    </location>
</feature>
<feature type="compositionally biased region" description="Pro residues" evidence="1">
    <location>
        <begin position="283"/>
        <end position="297"/>
    </location>
</feature>
<dbReference type="VEuPathDB" id="CryptoDB:Cvel_15748"/>
<sequence>MYGRQSYTGQQTPYRTYQPTSAPRNRPGTVTVQVNVRSGAAGPPPTRPGWKVSTESAMRTHVRPSTPAASKHLDFHRLSPCPVVAVESAQGHSTFRHSVAGSTEKGSFRQLFDAYMALKKYKKQTTRSPPSYRSTFRASTQQRTSPPSPATRSPVTHARYRAASRVDTAGGRYSTYSPPSRRGLTGSRPPSPYSPVPWHSRLPAGEGLRGTSPVPGVSPPRTATTSPSLPADAVIDIKGQWAPQNAKGTRETANHTSNTFAPFLKEGDRHADSVTPSKYSPHGTPPPPITRPTPLWPFEPSTARGANEEPRSRPSSPPKTCHRPPELFSPSNSPRPARLSPSPREPPTAPLPSLAPPQLVSHSPPPPACMLRMKPPANDSPLPASPPKRCSPRRAERPESPRAQAALARERNASQQPPEAAPTPLQATQAETANAPRRVTPTPIFSPTMLTVSPPEAVAQPANGGKTIPQVLLQNSPKMAQAEGEENGIPSTKRTGEAPRPPSRMGSAEPVQLSRRPKGPTAETPTNQQHLSPTLSPAQAAAVAKNFGGQRISAASCAKTEEEAEGEVSPRGLLEDVSLTASAREAASRLQMASKEAAPLASTLPEPESAPLPALQSPAFKPMEEKETPSLMDHAVASFGKDEMNQTTNLLQSVRQFQGGDEPVGVDQIRIDDAEGVKLENGESPVLLGTMQVEDVPVDEAVMTREGQVGGMVGAVTAAQLQVSAPPMTLTPTDGMRTLMGLQPDAADVSSSALASDPIIQQLQAGHRVEKLDFGKKRRESVTLKLVEDRGQADLQGGCCSCGSRGRAAAAVTRQVVYDSAEESLSPGKGKRGARGKEGANAGKAGTEKSKTEEKREGGGAGLFAFLEWSREKNKKKSGVSLQEIAAALLASKKGKNGPQSPKRHQKGKKAKGKDQGAPPVSAAQEQGETPILNVECVAELVCLGKSARVRSRFPSESAGPKGKKQKEATAPEGTATLERFFYLSHPVKKRTYDFQAPDASTASLWVAGLRLVLTHLLSPALPPPLTSQAAAPGEEGGDQGGMRRSSRASGGGEGGERHLSLGRQTGDSVLPFHGSSGLPADSHSLGIIPEAAEGEGGGEGVQTGLLSQESGGARVFYQAAGGRGSRTSSLNDSGLPRVNEGPAVLGAPPQGGVGSFSGPAYPPPGGLPKSESFSAGGVPNGEGETGGQSSSPAPHAMPPLAVAFCFAPFEGWQSAFGLPGGVPQGMGPESGFMQIQDRKGAGMFPGGKFPPQVAPLMSLPLSWWPPNSAYGGDWPSSYQRQTTAESNQSTACSSGLMRTAVPPSGAQTGERGSASASASASGRERRMSLSEHTPQSRST</sequence>
<feature type="compositionally biased region" description="Polar residues" evidence="1">
    <location>
        <begin position="1331"/>
        <end position="1340"/>
    </location>
</feature>
<feature type="region of interest" description="Disordered" evidence="1">
    <location>
        <begin position="1"/>
        <end position="28"/>
    </location>
</feature>
<feature type="region of interest" description="Disordered" evidence="1">
    <location>
        <begin position="1022"/>
        <end position="1085"/>
    </location>
</feature>
<feature type="compositionally biased region" description="Polar residues" evidence="1">
    <location>
        <begin position="1277"/>
        <end position="1294"/>
    </location>
</feature>
<evidence type="ECO:0000313" key="2">
    <source>
        <dbReference type="EMBL" id="CEM08942.1"/>
    </source>
</evidence>
<reference evidence="2" key="1">
    <citation type="submission" date="2014-11" db="EMBL/GenBank/DDBJ databases">
        <authorList>
            <person name="Otto D Thomas"/>
            <person name="Naeem Raeece"/>
        </authorList>
    </citation>
    <scope>NUCLEOTIDE SEQUENCE</scope>
</reference>
<feature type="region of interest" description="Disordered" evidence="1">
    <location>
        <begin position="1121"/>
        <end position="1195"/>
    </location>
</feature>
<feature type="region of interest" description="Disordered" evidence="1">
    <location>
        <begin position="1275"/>
        <end position="1340"/>
    </location>
</feature>
<name>A0A0G4F990_9ALVE</name>
<feature type="region of interest" description="Disordered" evidence="1">
    <location>
        <begin position="263"/>
        <end position="575"/>
    </location>
</feature>
<feature type="region of interest" description="Disordered" evidence="1">
    <location>
        <begin position="122"/>
        <end position="229"/>
    </location>
</feature>
<feature type="region of interest" description="Disordered" evidence="1">
    <location>
        <begin position="952"/>
        <end position="973"/>
    </location>
</feature>
<accession>A0A0G4F990</accession>
<feature type="compositionally biased region" description="Basic and acidic residues" evidence="1">
    <location>
        <begin position="846"/>
        <end position="857"/>
    </location>
</feature>
<proteinExistence type="predicted"/>
<dbReference type="EMBL" id="CDMZ01000197">
    <property type="protein sequence ID" value="CEM08942.1"/>
    <property type="molecule type" value="Genomic_DNA"/>
</dbReference>
<evidence type="ECO:0000256" key="1">
    <source>
        <dbReference type="SAM" id="MobiDB-lite"/>
    </source>
</evidence>